<evidence type="ECO:0000256" key="2">
    <source>
        <dbReference type="SAM" id="Phobius"/>
    </source>
</evidence>
<accession>A0A409VRL9</accession>
<dbReference type="AlphaFoldDB" id="A0A409VRL9"/>
<comment type="caution">
    <text evidence="3">The sequence shown here is derived from an EMBL/GenBank/DDBJ whole genome shotgun (WGS) entry which is preliminary data.</text>
</comment>
<feature type="region of interest" description="Disordered" evidence="1">
    <location>
        <begin position="170"/>
        <end position="206"/>
    </location>
</feature>
<dbReference type="InParanoid" id="A0A409VRL9"/>
<gene>
    <name evidence="3" type="ORF">CVT25_008884</name>
</gene>
<dbReference type="EMBL" id="NHYD01003948">
    <property type="protein sequence ID" value="PPQ68836.1"/>
    <property type="molecule type" value="Genomic_DNA"/>
</dbReference>
<keyword evidence="2" id="KW-0472">Membrane</keyword>
<feature type="compositionally biased region" description="Low complexity" evidence="1">
    <location>
        <begin position="88"/>
        <end position="101"/>
    </location>
</feature>
<keyword evidence="2" id="KW-1133">Transmembrane helix</keyword>
<feature type="region of interest" description="Disordered" evidence="1">
    <location>
        <begin position="88"/>
        <end position="114"/>
    </location>
</feature>
<sequence length="206" mass="23450">MHLPTLARRDFLAPPSTEVYENSCKNFSWFRWCPIDFALWALIVLVISLVFWKLYTRRRVAAGVSETPLTGQIPTRSRHKGYHRLTLPYPSGTLSSESSPSYNEGYGRESKYERDNSNTLMDPYHVVNNIDNSLISKDAHFDGASVPLPALEQKKSGKLRLGLGINMAERSSPIPEYTQKGAEENQEQLLTPPPPPAYLRNPRWEM</sequence>
<proteinExistence type="predicted"/>
<evidence type="ECO:0000256" key="1">
    <source>
        <dbReference type="SAM" id="MobiDB-lite"/>
    </source>
</evidence>
<name>A0A409VRL9_PSICY</name>
<feature type="transmembrane region" description="Helical" evidence="2">
    <location>
        <begin position="37"/>
        <end position="55"/>
    </location>
</feature>
<organism evidence="3 4">
    <name type="scientific">Psilocybe cyanescens</name>
    <dbReference type="NCBI Taxonomy" id="93625"/>
    <lineage>
        <taxon>Eukaryota</taxon>
        <taxon>Fungi</taxon>
        <taxon>Dikarya</taxon>
        <taxon>Basidiomycota</taxon>
        <taxon>Agaricomycotina</taxon>
        <taxon>Agaricomycetes</taxon>
        <taxon>Agaricomycetidae</taxon>
        <taxon>Agaricales</taxon>
        <taxon>Agaricineae</taxon>
        <taxon>Strophariaceae</taxon>
        <taxon>Psilocybe</taxon>
    </lineage>
</organism>
<dbReference type="OrthoDB" id="2858950at2759"/>
<keyword evidence="2" id="KW-0812">Transmembrane</keyword>
<keyword evidence="4" id="KW-1185">Reference proteome</keyword>
<evidence type="ECO:0000313" key="4">
    <source>
        <dbReference type="Proteomes" id="UP000283269"/>
    </source>
</evidence>
<evidence type="ECO:0000313" key="3">
    <source>
        <dbReference type="EMBL" id="PPQ68836.1"/>
    </source>
</evidence>
<dbReference type="Proteomes" id="UP000283269">
    <property type="component" value="Unassembled WGS sequence"/>
</dbReference>
<reference evidence="3 4" key="1">
    <citation type="journal article" date="2018" name="Evol. Lett.">
        <title>Horizontal gene cluster transfer increased hallucinogenic mushroom diversity.</title>
        <authorList>
            <person name="Reynolds H.T."/>
            <person name="Vijayakumar V."/>
            <person name="Gluck-Thaler E."/>
            <person name="Korotkin H.B."/>
            <person name="Matheny P.B."/>
            <person name="Slot J.C."/>
        </authorList>
    </citation>
    <scope>NUCLEOTIDE SEQUENCE [LARGE SCALE GENOMIC DNA]</scope>
    <source>
        <strain evidence="3 4">2631</strain>
    </source>
</reference>
<protein>
    <submittedName>
        <fullName evidence="3">Uncharacterized protein</fullName>
    </submittedName>
</protein>